<evidence type="ECO:0000313" key="2">
    <source>
        <dbReference type="Proteomes" id="UP001060085"/>
    </source>
</evidence>
<reference evidence="2" key="1">
    <citation type="journal article" date="2023" name="Nat. Plants">
        <title>Single-cell RNA sequencing provides a high-resolution roadmap for understanding the multicellular compartmentation of specialized metabolism.</title>
        <authorList>
            <person name="Sun S."/>
            <person name="Shen X."/>
            <person name="Li Y."/>
            <person name="Li Y."/>
            <person name="Wang S."/>
            <person name="Li R."/>
            <person name="Zhang H."/>
            <person name="Shen G."/>
            <person name="Guo B."/>
            <person name="Wei J."/>
            <person name="Xu J."/>
            <person name="St-Pierre B."/>
            <person name="Chen S."/>
            <person name="Sun C."/>
        </authorList>
    </citation>
    <scope>NUCLEOTIDE SEQUENCE [LARGE SCALE GENOMIC DNA]</scope>
</reference>
<protein>
    <submittedName>
        <fullName evidence="1">Uncharacterized protein</fullName>
    </submittedName>
</protein>
<gene>
    <name evidence="1" type="ORF">M9H77_31030</name>
</gene>
<keyword evidence="2" id="KW-1185">Reference proteome</keyword>
<organism evidence="1 2">
    <name type="scientific">Catharanthus roseus</name>
    <name type="common">Madagascar periwinkle</name>
    <name type="synonym">Vinca rosea</name>
    <dbReference type="NCBI Taxonomy" id="4058"/>
    <lineage>
        <taxon>Eukaryota</taxon>
        <taxon>Viridiplantae</taxon>
        <taxon>Streptophyta</taxon>
        <taxon>Embryophyta</taxon>
        <taxon>Tracheophyta</taxon>
        <taxon>Spermatophyta</taxon>
        <taxon>Magnoliopsida</taxon>
        <taxon>eudicotyledons</taxon>
        <taxon>Gunneridae</taxon>
        <taxon>Pentapetalae</taxon>
        <taxon>asterids</taxon>
        <taxon>lamiids</taxon>
        <taxon>Gentianales</taxon>
        <taxon>Apocynaceae</taxon>
        <taxon>Rauvolfioideae</taxon>
        <taxon>Vinceae</taxon>
        <taxon>Catharanthinae</taxon>
        <taxon>Catharanthus</taxon>
    </lineage>
</organism>
<evidence type="ECO:0000313" key="1">
    <source>
        <dbReference type="EMBL" id="KAI5653843.1"/>
    </source>
</evidence>
<sequence>MNIATAHHHATLPSPPVPSPPETCFQGHRTTLILSTSEGGVICLVCLSNLISNPKSPTVHVSYALSQLSSALSQPQFLNSFITFHSHFLVSPLVHYLSSFNDAPIAQQIVDLVLQICEFADSDVYGEFVARISDRLSSGSLAWSRQQLYVLHCMGVLLDHQKSNPYIYVKDKNALVFNLITGLQLTSEEIQGEVLFVLYKISLLQYQYKDDSVIDAILDNCGKLLHLSLEALMKTQSDDVRLNCIALLTVLARRIWSQDTCLNEVERKNSFQVDNFMQIAEQTTDGPPLNSLFAEAIKAPLLSSNAQVQVAALDLVFLYLSWEGVSGEIIEELVEENIADYVFEILRLSGCKDPLVNSCIRVLDVLSTAEQAFRQRLAIGFTTIVPVLHYVAEVPFHPSQTQSLKLVWSCVSNNPGIVSNSHGEEISGILIGMLKKHIDGESEILPETFNLVCLTLVALTKCSPFNGTSNFLTSLSDSSRNAILACLNDYDKHPEQFLYSLYLLKEAYAYSCEENLTSTINMELRSSILDICKEHLLPWFMITMNTIEDEVTVLGIIEALHSLLLQESDIETKLLVDTLLSSSWSSYLFGCLGFFPSEKLKFRVYLMFSSIVDVLLGSDCGQIIRDAALSLPSDPIDSLFLLGQNSSHNLQLITCQSAILLVLYVSSLYDDRFADDKLVLASLEQFILLNVGELLFYGASSPVRIDLLINLYGLYRGIAKINYQIPYSPEAEKILFQIIDDKKWDLISTRIHFISLKWLFQQEKIFKSLSEQILKLCRLTKLEENPIVLHGRDSWGIELRSIAELIISGDNFAAMIFICLLEELAEQDGQADDINFVINTLIKVIEILPSASDQMSMHGLARSFQKLCSHSIYSCSATFTATSQLVFIFLRSVQSKSLSDDEGWVEIVIKFMDYLIYYSVAKDCWTEQSLVVVGTLSLVLYHSSNKVLIEASRIILLSNPLASILNKTITEACLKGPALIDVDEETRTGEILIFFLLLKFFSFRCVEAVLPGMLEWLDLLDEYNDKKQLLTYNSLHCQDFCKLLHFGSPLIKLVSSHCLLELFNRVSADISRKPDGLKTQRSYLLSVMAVLEGLIFSSDISVSTNCSICLSMLIGWEELDKGLSSAKRSYWCRLIVEELAKSLTVPCLASKSFMIHYKPAVHVAVALLKLKKIPPWMTSIFDDSCICGIIQNISTSNLSSELVLLLRELLKCGFLKAEQVASLNRVFQAWRKHLYANESQNHCTEKQMEIMDSEGDEVGKVCAFLINLMSSLSSHDTGQGRLRHTNKQLLAEIELFAKYVAQEHEV</sequence>
<name>A0ACC0A369_CATRO</name>
<accession>A0ACC0A369</accession>
<proteinExistence type="predicted"/>
<dbReference type="Proteomes" id="UP001060085">
    <property type="component" value="Linkage Group LG07"/>
</dbReference>
<comment type="caution">
    <text evidence="1">The sequence shown here is derived from an EMBL/GenBank/DDBJ whole genome shotgun (WGS) entry which is preliminary data.</text>
</comment>
<dbReference type="EMBL" id="CM044707">
    <property type="protein sequence ID" value="KAI5653843.1"/>
    <property type="molecule type" value="Genomic_DNA"/>
</dbReference>